<evidence type="ECO:0000256" key="7">
    <source>
        <dbReference type="SAM" id="MobiDB-lite"/>
    </source>
</evidence>
<dbReference type="Gene3D" id="1.25.40.180">
    <property type="match status" value="2"/>
</dbReference>
<evidence type="ECO:0000256" key="5">
    <source>
        <dbReference type="ARBA" id="ARBA00022737"/>
    </source>
</evidence>
<evidence type="ECO:0000259" key="8">
    <source>
        <dbReference type="PROSITE" id="PS51366"/>
    </source>
</evidence>
<organism evidence="9 10">
    <name type="scientific">Polypedilum vanderplanki</name>
    <name type="common">Sleeping chironomid midge</name>
    <dbReference type="NCBI Taxonomy" id="319348"/>
    <lineage>
        <taxon>Eukaryota</taxon>
        <taxon>Metazoa</taxon>
        <taxon>Ecdysozoa</taxon>
        <taxon>Arthropoda</taxon>
        <taxon>Hexapoda</taxon>
        <taxon>Insecta</taxon>
        <taxon>Pterygota</taxon>
        <taxon>Neoptera</taxon>
        <taxon>Endopterygota</taxon>
        <taxon>Diptera</taxon>
        <taxon>Nematocera</taxon>
        <taxon>Chironomoidea</taxon>
        <taxon>Chironomidae</taxon>
        <taxon>Chironominae</taxon>
        <taxon>Polypedilum</taxon>
        <taxon>Polypedilum</taxon>
    </lineage>
</organism>
<dbReference type="Proteomes" id="UP001107558">
    <property type="component" value="Chromosome 1"/>
</dbReference>
<sequence length="497" mass="55965">MEFKKYEVDAMLNEVSSDGDISDNIETDENEKVADNGEKNLMKKPLTVEEHRALRRKSKKNLGRQNSKEGALGVAGAPNFVAPQRRWKNSRRSRNGNGRGLTKKAGGGRGNWGKMGSELLEEYELDQNDPNFNEDEDLSNVEFKEIVCTNNLNNEEEFLKNFEIALLEYFENGDTHEVATEIDEHMKSGALRPLVIRKAIEMALEHKNSHREMTSVLLSDLYGRCLIASDYERGFDMLLANLPDLILDTPDAPHLLGNFIARAVADDCLAPKYVHNLASNGQRNSPKNGHEANGGAAVEDGDVEAASRQINELAQQALDYAEGHLSNHNGWAHLDNVWGVAGGLRPVKTITKQMELLLKEYLMSRDIEEAQRCIIALEVPHFHHELVYEAVIMTLEALNEGVEETIGKLLKSLEQTCIVTVQVIEQGFQRVYDDIQDISLDIPLAYIILERFVQRCYNLGILGDQMLKNLPSRGRKRFVSEGDSGRIKPNSMMFRDF</sequence>
<dbReference type="OrthoDB" id="414546at2759"/>
<evidence type="ECO:0000256" key="2">
    <source>
        <dbReference type="ARBA" id="ARBA00005497"/>
    </source>
</evidence>
<feature type="domain" description="MI" evidence="8">
    <location>
        <begin position="157"/>
        <end position="279"/>
    </location>
</feature>
<keyword evidence="4" id="KW-0963">Cytoplasm</keyword>
<reference evidence="9" key="1">
    <citation type="submission" date="2021-03" db="EMBL/GenBank/DDBJ databases">
        <title>Chromosome level genome of the anhydrobiotic midge Polypedilum vanderplanki.</title>
        <authorList>
            <person name="Yoshida Y."/>
            <person name="Kikawada T."/>
            <person name="Gusev O."/>
        </authorList>
    </citation>
    <scope>NUCLEOTIDE SEQUENCE</scope>
    <source>
        <strain evidence="9">NIAS01</strain>
        <tissue evidence="9">Whole body or cell culture</tissue>
    </source>
</reference>
<dbReference type="SMART" id="SM00544">
    <property type="entry name" value="MA3"/>
    <property type="match status" value="2"/>
</dbReference>
<dbReference type="FunFam" id="1.25.40.180:FF:000008">
    <property type="entry name" value="Programmed cell death protein 4"/>
    <property type="match status" value="1"/>
</dbReference>
<protein>
    <recommendedName>
        <fullName evidence="3">Programmed cell death protein 4</fullName>
    </recommendedName>
</protein>
<comment type="subcellular location">
    <subcellularLocation>
        <location evidence="1">Cytoplasm</location>
    </subcellularLocation>
</comment>
<evidence type="ECO:0000313" key="10">
    <source>
        <dbReference type="Proteomes" id="UP001107558"/>
    </source>
</evidence>
<feature type="region of interest" description="Disordered" evidence="7">
    <location>
        <begin position="50"/>
        <end position="112"/>
    </location>
</feature>
<feature type="compositionally biased region" description="Basic residues" evidence="7">
    <location>
        <begin position="53"/>
        <end position="62"/>
    </location>
</feature>
<evidence type="ECO:0000313" key="9">
    <source>
        <dbReference type="EMBL" id="KAG5682928.1"/>
    </source>
</evidence>
<dbReference type="GO" id="GO:0005634">
    <property type="term" value="C:nucleus"/>
    <property type="evidence" value="ECO:0007669"/>
    <property type="project" value="TreeGrafter"/>
</dbReference>
<dbReference type="FunFam" id="1.25.40.180:FF:000009">
    <property type="entry name" value="programmed cell death protein 4"/>
    <property type="match status" value="1"/>
</dbReference>
<evidence type="ECO:0000256" key="1">
    <source>
        <dbReference type="ARBA" id="ARBA00004496"/>
    </source>
</evidence>
<dbReference type="PANTHER" id="PTHR12626">
    <property type="entry name" value="PROGRAMMED CELL DEATH 4"/>
    <property type="match status" value="1"/>
</dbReference>
<dbReference type="InterPro" id="IPR016024">
    <property type="entry name" value="ARM-type_fold"/>
</dbReference>
<evidence type="ECO:0000256" key="3">
    <source>
        <dbReference type="ARBA" id="ARBA00014414"/>
    </source>
</evidence>
<dbReference type="SUPFAM" id="SSF48371">
    <property type="entry name" value="ARM repeat"/>
    <property type="match status" value="2"/>
</dbReference>
<accession>A0A9J6CLU7</accession>
<dbReference type="EMBL" id="JADBJN010000001">
    <property type="protein sequence ID" value="KAG5682928.1"/>
    <property type="molecule type" value="Genomic_DNA"/>
</dbReference>
<keyword evidence="6" id="KW-0539">Nucleus</keyword>
<evidence type="ECO:0000256" key="4">
    <source>
        <dbReference type="ARBA" id="ARBA00022490"/>
    </source>
</evidence>
<dbReference type="PROSITE" id="PS51366">
    <property type="entry name" value="MI"/>
    <property type="match status" value="2"/>
</dbReference>
<dbReference type="PANTHER" id="PTHR12626:SF0">
    <property type="entry name" value="PROGRAMMED CELL DEATH PROTEIN 4"/>
    <property type="match status" value="1"/>
</dbReference>
<comment type="caution">
    <text evidence="9">The sequence shown here is derived from an EMBL/GenBank/DDBJ whole genome shotgun (WGS) entry which is preliminary data.</text>
</comment>
<dbReference type="InterPro" id="IPR003891">
    <property type="entry name" value="Initiation_fac_eIF4g_MI"/>
</dbReference>
<dbReference type="Pfam" id="PF02847">
    <property type="entry name" value="MA3"/>
    <property type="match status" value="2"/>
</dbReference>
<dbReference type="GO" id="GO:0045892">
    <property type="term" value="P:negative regulation of DNA-templated transcription"/>
    <property type="evidence" value="ECO:0007669"/>
    <property type="project" value="InterPro"/>
</dbReference>
<proteinExistence type="inferred from homology"/>
<feature type="domain" description="MI" evidence="8">
    <location>
        <begin position="349"/>
        <end position="472"/>
    </location>
</feature>
<gene>
    <name evidence="9" type="ORF">PVAND_012246</name>
</gene>
<name>A0A9J6CLU7_POLVA</name>
<dbReference type="AlphaFoldDB" id="A0A9J6CLU7"/>
<dbReference type="InterPro" id="IPR039778">
    <property type="entry name" value="PDCD4"/>
</dbReference>
<evidence type="ECO:0000256" key="6">
    <source>
        <dbReference type="ARBA" id="ARBA00023242"/>
    </source>
</evidence>
<comment type="similarity">
    <text evidence="2">Belongs to the PDCD4 family.</text>
</comment>
<keyword evidence="5" id="KW-0677">Repeat</keyword>
<keyword evidence="10" id="KW-1185">Reference proteome</keyword>
<dbReference type="GO" id="GO:0005829">
    <property type="term" value="C:cytosol"/>
    <property type="evidence" value="ECO:0007669"/>
    <property type="project" value="TreeGrafter"/>
</dbReference>
<feature type="compositionally biased region" description="Basic residues" evidence="7">
    <location>
        <begin position="85"/>
        <end position="94"/>
    </location>
</feature>